<feature type="compositionally biased region" description="Low complexity" evidence="1">
    <location>
        <begin position="124"/>
        <end position="134"/>
    </location>
</feature>
<feature type="region of interest" description="Disordered" evidence="1">
    <location>
        <begin position="102"/>
        <end position="140"/>
    </location>
</feature>
<name>A0A9W6YJ45_9STRA</name>
<evidence type="ECO:0000256" key="1">
    <source>
        <dbReference type="SAM" id="MobiDB-lite"/>
    </source>
</evidence>
<sequence>MRVVTSDSTGCLIECTGEFEGRITSAGLLTVFPHAMEDKVVFHRVCCRRFLCPTRTLITLDANGCMVQYDAYSDVFKAMSELLDFNPIQVVKLMDDAMIGEEGSMLPPVDDDEFKESSGRTRSESSNSSPSRSSIDFILS</sequence>
<protein>
    <submittedName>
        <fullName evidence="2">Unnamed protein product</fullName>
    </submittedName>
</protein>
<dbReference type="AlphaFoldDB" id="A0A9W6YJ45"/>
<organism evidence="2 3">
    <name type="scientific">Phytophthora lilii</name>
    <dbReference type="NCBI Taxonomy" id="2077276"/>
    <lineage>
        <taxon>Eukaryota</taxon>
        <taxon>Sar</taxon>
        <taxon>Stramenopiles</taxon>
        <taxon>Oomycota</taxon>
        <taxon>Peronosporomycetes</taxon>
        <taxon>Peronosporales</taxon>
        <taxon>Peronosporaceae</taxon>
        <taxon>Phytophthora</taxon>
    </lineage>
</organism>
<evidence type="ECO:0000313" key="2">
    <source>
        <dbReference type="EMBL" id="GMF65382.1"/>
    </source>
</evidence>
<accession>A0A9W6YJ45</accession>
<comment type="caution">
    <text evidence="2">The sequence shown here is derived from an EMBL/GenBank/DDBJ whole genome shotgun (WGS) entry which is preliminary data.</text>
</comment>
<proteinExistence type="predicted"/>
<keyword evidence="3" id="KW-1185">Reference proteome</keyword>
<gene>
    <name evidence="2" type="ORF">Plil01_001805800</name>
</gene>
<dbReference type="OrthoDB" id="166332at2759"/>
<dbReference type="Proteomes" id="UP001165083">
    <property type="component" value="Unassembled WGS sequence"/>
</dbReference>
<dbReference type="EMBL" id="BSXW01012464">
    <property type="protein sequence ID" value="GMF65382.1"/>
    <property type="molecule type" value="Genomic_DNA"/>
</dbReference>
<reference evidence="2" key="1">
    <citation type="submission" date="2023-04" db="EMBL/GenBank/DDBJ databases">
        <title>Phytophthora lilii NBRC 32176.</title>
        <authorList>
            <person name="Ichikawa N."/>
            <person name="Sato H."/>
            <person name="Tonouchi N."/>
        </authorList>
    </citation>
    <scope>NUCLEOTIDE SEQUENCE</scope>
    <source>
        <strain evidence="2">NBRC 32176</strain>
    </source>
</reference>
<evidence type="ECO:0000313" key="3">
    <source>
        <dbReference type="Proteomes" id="UP001165083"/>
    </source>
</evidence>